<reference evidence="2 3" key="1">
    <citation type="submission" date="2019-03" db="EMBL/GenBank/DDBJ databases">
        <title>Single cell metagenomics reveals metabolic interactions within the superorganism composed of flagellate Streblomastix strix and complex community of Bacteroidetes bacteria on its surface.</title>
        <authorList>
            <person name="Treitli S.C."/>
            <person name="Kolisko M."/>
            <person name="Husnik F."/>
            <person name="Keeling P."/>
            <person name="Hampl V."/>
        </authorList>
    </citation>
    <scope>NUCLEOTIDE SEQUENCE [LARGE SCALE GENOMIC DNA]</scope>
    <source>
        <strain evidence="2">ST1C</strain>
    </source>
</reference>
<feature type="region of interest" description="Disordered" evidence="1">
    <location>
        <begin position="1"/>
        <end position="41"/>
    </location>
</feature>
<feature type="compositionally biased region" description="Polar residues" evidence="1">
    <location>
        <begin position="122"/>
        <end position="134"/>
    </location>
</feature>
<protein>
    <submittedName>
        <fullName evidence="2">Uncharacterized protein</fullName>
    </submittedName>
</protein>
<name>A0A5J4X802_9EUKA</name>
<feature type="compositionally biased region" description="Basic and acidic residues" evidence="1">
    <location>
        <begin position="24"/>
        <end position="41"/>
    </location>
</feature>
<gene>
    <name evidence="2" type="ORF">EZS28_001104</name>
</gene>
<feature type="region of interest" description="Disordered" evidence="1">
    <location>
        <begin position="56"/>
        <end position="156"/>
    </location>
</feature>
<proteinExistence type="predicted"/>
<evidence type="ECO:0000256" key="1">
    <source>
        <dbReference type="SAM" id="MobiDB-lite"/>
    </source>
</evidence>
<dbReference type="Proteomes" id="UP000324800">
    <property type="component" value="Unassembled WGS sequence"/>
</dbReference>
<feature type="compositionally biased region" description="Basic and acidic residues" evidence="1">
    <location>
        <begin position="68"/>
        <end position="103"/>
    </location>
</feature>
<organism evidence="2 3">
    <name type="scientific">Streblomastix strix</name>
    <dbReference type="NCBI Taxonomy" id="222440"/>
    <lineage>
        <taxon>Eukaryota</taxon>
        <taxon>Metamonada</taxon>
        <taxon>Preaxostyla</taxon>
        <taxon>Oxymonadida</taxon>
        <taxon>Streblomastigidae</taxon>
        <taxon>Streblomastix</taxon>
    </lineage>
</organism>
<accession>A0A5J4X802</accession>
<dbReference type="EMBL" id="SNRW01000108">
    <property type="protein sequence ID" value="KAA6403368.1"/>
    <property type="molecule type" value="Genomic_DNA"/>
</dbReference>
<comment type="caution">
    <text evidence="2">The sequence shown here is derived from an EMBL/GenBank/DDBJ whole genome shotgun (WGS) entry which is preliminary data.</text>
</comment>
<feature type="compositionally biased region" description="Basic and acidic residues" evidence="1">
    <location>
        <begin position="138"/>
        <end position="148"/>
    </location>
</feature>
<evidence type="ECO:0000313" key="2">
    <source>
        <dbReference type="EMBL" id="KAA6403368.1"/>
    </source>
</evidence>
<dbReference type="AlphaFoldDB" id="A0A5J4X802"/>
<sequence length="167" mass="19919">MSNPNEIVNKVGTPDEISRRRHVKDVNRESEDAKYDRQVAKIDRIRQQQEENLQRRLAQQGNAPGRIHQQELVRADLRGCSDAKKKSDEVMAERERKEDEQRQKYQQQLAQEEQKKRELALSRSQSYDQENKNLYMNEKQRKIEEQQKNSDPIISDAFFDNFGKNFR</sequence>
<evidence type="ECO:0000313" key="3">
    <source>
        <dbReference type="Proteomes" id="UP000324800"/>
    </source>
</evidence>